<dbReference type="EMBL" id="MT774386">
    <property type="protein sequence ID" value="QOR59091.1"/>
    <property type="molecule type" value="Genomic_DNA"/>
</dbReference>
<evidence type="ECO:0000313" key="1">
    <source>
        <dbReference type="EMBL" id="QOR59091.1"/>
    </source>
</evidence>
<name>A0A7M1RYW4_9CAUD</name>
<dbReference type="GO" id="GO:0004799">
    <property type="term" value="F:thymidylate synthase activity"/>
    <property type="evidence" value="ECO:0007669"/>
    <property type="project" value="TreeGrafter"/>
</dbReference>
<dbReference type="PANTHER" id="PTHR34934">
    <property type="entry name" value="FLAVIN-DEPENDENT THYMIDYLATE SYNTHASE"/>
    <property type="match status" value="1"/>
</dbReference>
<dbReference type="GO" id="GO:0070402">
    <property type="term" value="F:NADPH binding"/>
    <property type="evidence" value="ECO:0007669"/>
    <property type="project" value="TreeGrafter"/>
</dbReference>
<dbReference type="PANTHER" id="PTHR34934:SF1">
    <property type="entry name" value="FLAVIN-DEPENDENT THYMIDYLATE SYNTHASE"/>
    <property type="match status" value="1"/>
</dbReference>
<dbReference type="RefSeq" id="YP_010111249.1">
    <property type="nucleotide sequence ID" value="NC_055879.1"/>
</dbReference>
<dbReference type="GO" id="GO:0006231">
    <property type="term" value="P:dTMP biosynthetic process"/>
    <property type="evidence" value="ECO:0007669"/>
    <property type="project" value="InterPro"/>
</dbReference>
<dbReference type="Gene3D" id="3.30.1360.170">
    <property type="match status" value="2"/>
</dbReference>
<keyword evidence="2" id="KW-1185">Reference proteome</keyword>
<dbReference type="Proteomes" id="UP000593772">
    <property type="component" value="Segment"/>
</dbReference>
<dbReference type="InterPro" id="IPR003669">
    <property type="entry name" value="Thymidylate_synthase_ThyX"/>
</dbReference>
<proteinExistence type="predicted"/>
<protein>
    <submittedName>
        <fullName evidence="1">Flavin-dependent thymidylate synthase</fullName>
    </submittedName>
</protein>
<organism evidence="1 2">
    <name type="scientific">uncultured phage cr110_1</name>
    <dbReference type="NCBI Taxonomy" id="2772070"/>
    <lineage>
        <taxon>Viruses</taxon>
        <taxon>Duplodnaviria</taxon>
        <taxon>Heunggongvirae</taxon>
        <taxon>Uroviricota</taxon>
        <taxon>Caudoviricetes</taxon>
        <taxon>Crassvirales</taxon>
        <taxon>Intestiviridae</taxon>
        <taxon>Crudevirinae</taxon>
        <taxon>Delmidovirus</taxon>
        <taxon>Delmidovirus intestinihominis</taxon>
    </lineage>
</organism>
<dbReference type="GO" id="GO:0050797">
    <property type="term" value="F:thymidylate synthase (FAD) activity"/>
    <property type="evidence" value="ECO:0007669"/>
    <property type="project" value="InterPro"/>
</dbReference>
<dbReference type="SUPFAM" id="SSF69796">
    <property type="entry name" value="Thymidylate synthase-complementing protein Thy1"/>
    <property type="match status" value="1"/>
</dbReference>
<dbReference type="GO" id="GO:0050660">
    <property type="term" value="F:flavin adenine dinucleotide binding"/>
    <property type="evidence" value="ECO:0007669"/>
    <property type="project" value="InterPro"/>
</dbReference>
<reference evidence="1 2" key="1">
    <citation type="submission" date="2020-07" db="EMBL/GenBank/DDBJ databases">
        <title>Taxonomic proposal: Crassvirales, a new order of highly abundant and diverse bacterial viruses.</title>
        <authorList>
            <person name="Shkoporov A.N."/>
            <person name="Stockdale S.R."/>
            <person name="Guerin E."/>
            <person name="Ross R.P."/>
            <person name="Hill C."/>
        </authorList>
    </citation>
    <scope>NUCLEOTIDE SEQUENCE [LARGE SCALE GENOMIC DNA]</scope>
</reference>
<sequence>MKIIEPSVELWKQENDIAHAVRCARVCYKRESGNDEATYKRLIESKHYSVFRHASYYYIVPKYEIYPQIIDSFIDIVDNGLKLVGIDIKHDKTDIYIVINGQFYLEHTSFIIAISKYQVDEDTFKNTEIGFNMLRYTFKVVTQISTSRELNRVSPNNIAEQSTRYVYEDGTLCCPHWININMISMNSINQIQAVYNKDGSYNKAAEYYLIKCQDKFDAYKYLINHFNVHRQDARGLLPIDTATVCAYTYSIDEWRAIIDLRYYGTTGKPHENAKIIAGMIKNELEQLGYDFAKENT</sequence>
<evidence type="ECO:0000313" key="2">
    <source>
        <dbReference type="Proteomes" id="UP000593772"/>
    </source>
</evidence>
<dbReference type="Pfam" id="PF02511">
    <property type="entry name" value="Thy1"/>
    <property type="match status" value="1"/>
</dbReference>
<dbReference type="InterPro" id="IPR036098">
    <property type="entry name" value="Thymidylate_synthase_ThyX_sf"/>
</dbReference>
<dbReference type="GeneID" id="65129584"/>
<dbReference type="KEGG" id="vg:65129584"/>
<accession>A0A7M1RYW4</accession>